<dbReference type="GO" id="GO:0016787">
    <property type="term" value="F:hydrolase activity"/>
    <property type="evidence" value="ECO:0007669"/>
    <property type="project" value="UniProtKB-KW"/>
</dbReference>
<reference evidence="3 4" key="1">
    <citation type="journal article" date="2019" name="Emerg. Microbes Infect.">
        <title>Comprehensive subspecies identification of 175 nontuberculous mycobacteria species based on 7547 genomic profiles.</title>
        <authorList>
            <person name="Matsumoto Y."/>
            <person name="Kinjo T."/>
            <person name="Motooka D."/>
            <person name="Nabeya D."/>
            <person name="Jung N."/>
            <person name="Uechi K."/>
            <person name="Horii T."/>
            <person name="Iida T."/>
            <person name="Fujita J."/>
            <person name="Nakamura S."/>
        </authorList>
    </citation>
    <scope>NUCLEOTIDE SEQUENCE [LARGE SCALE GENOMIC DNA]</scope>
    <source>
        <strain evidence="3 4">JCM 15296</strain>
    </source>
</reference>
<gene>
    <name evidence="3" type="primary">atzF</name>
    <name evidence="3" type="ORF">MAUB_10600</name>
</gene>
<evidence type="ECO:0000259" key="1">
    <source>
        <dbReference type="Pfam" id="PF01425"/>
    </source>
</evidence>
<dbReference type="Pfam" id="PF21986">
    <property type="entry name" value="AH_C"/>
    <property type="match status" value="1"/>
</dbReference>
<dbReference type="InterPro" id="IPR014085">
    <property type="entry name" value="Allophanate_hydrolase"/>
</dbReference>
<keyword evidence="3" id="KW-0378">Hydrolase</keyword>
<dbReference type="NCBIfam" id="TIGR02713">
    <property type="entry name" value="allophanate_hyd"/>
    <property type="match status" value="1"/>
</dbReference>
<dbReference type="Proteomes" id="UP000465609">
    <property type="component" value="Chromosome"/>
</dbReference>
<dbReference type="RefSeq" id="WP_234884311.1">
    <property type="nucleotide sequence ID" value="NZ_AP022577.1"/>
</dbReference>
<dbReference type="Gene3D" id="1.20.58.1700">
    <property type="match status" value="1"/>
</dbReference>
<dbReference type="Gene3D" id="3.90.1300.10">
    <property type="entry name" value="Amidase signature (AS) domain"/>
    <property type="match status" value="1"/>
</dbReference>
<evidence type="ECO:0000313" key="4">
    <source>
        <dbReference type="Proteomes" id="UP000465609"/>
    </source>
</evidence>
<dbReference type="InterPro" id="IPR053844">
    <property type="entry name" value="AH_C"/>
</dbReference>
<dbReference type="Pfam" id="PF01425">
    <property type="entry name" value="Amidase"/>
    <property type="match status" value="1"/>
</dbReference>
<accession>A0ABN5YN37</accession>
<dbReference type="NCBIfam" id="NF006043">
    <property type="entry name" value="PRK08186.1"/>
    <property type="match status" value="1"/>
</dbReference>
<feature type="domain" description="Amidase" evidence="1">
    <location>
        <begin position="25"/>
        <end position="406"/>
    </location>
</feature>
<dbReference type="InterPro" id="IPR036928">
    <property type="entry name" value="AS_sf"/>
</dbReference>
<evidence type="ECO:0000259" key="2">
    <source>
        <dbReference type="Pfam" id="PF21986"/>
    </source>
</evidence>
<dbReference type="SUPFAM" id="SSF75304">
    <property type="entry name" value="Amidase signature (AS) enzymes"/>
    <property type="match status" value="1"/>
</dbReference>
<sequence length="562" mass="57733">MDRISAAFAAIAQRPEAFITVRDEDAVRQEVSQAQGPLAGQLLAVKDNVDVAGVPTTAACPGYAYTPEVDAPVVAALRAAGAVVIGKTNLDQFATGLVGTRSPYGAVRDARRPDRISGGSSSGSAVAVAIGAADLGIATDTAGSGRVPAAYQGLIGIKATIGLVSTRGVVPACPSYDCVTILARDLSTAERAMAVMATTTQRPWPTSTRFAAPADPVLAVPTELPAMAPGWAAAFERAVDAARGAGMRIVPVDLTDFLAAARLLYDGALVAERTAAVGDFIAGAGESNDLDAGLDPTVAAIISAGGAHTATGLLRDRRALDDLRERAFRTLGECDALLVPTAPMQPTLAEVAADPVGVNARIGTYTNFCNLFDMCGVAVPAGEVVESDGTTAQFGVTVLGRAFDDAVVADLAARLNGGERGAEPSWPELAGAGALTLVVAGAHLRDQPLAGQLHDLGARWDGPARTAERYRMTALPSGKPALVRLAHGGRAFEVERWALAPAALGRFLAALPTPMGLAAVELDDGSWETGFVCADEGAIAAPDISEFGGWRAYLQSREFATQ</sequence>
<name>A0ABN5YN37_9MYCO</name>
<dbReference type="InterPro" id="IPR000120">
    <property type="entry name" value="Amidase"/>
</dbReference>
<protein>
    <submittedName>
        <fullName evidence="3">Allophanate hydrolase</fullName>
    </submittedName>
</protein>
<dbReference type="Gene3D" id="3.10.490.10">
    <property type="entry name" value="Gamma-glutamyl cyclotransferase-like"/>
    <property type="match status" value="1"/>
</dbReference>
<evidence type="ECO:0000313" key="3">
    <source>
        <dbReference type="EMBL" id="BBX83187.1"/>
    </source>
</evidence>
<dbReference type="InterPro" id="IPR023631">
    <property type="entry name" value="Amidase_dom"/>
</dbReference>
<dbReference type="EMBL" id="AP022577">
    <property type="protein sequence ID" value="BBX83187.1"/>
    <property type="molecule type" value="Genomic_DNA"/>
</dbReference>
<feature type="domain" description="Allophanate hydrolase C-terminal" evidence="2">
    <location>
        <begin position="436"/>
        <end position="555"/>
    </location>
</feature>
<keyword evidence="4" id="KW-1185">Reference proteome</keyword>
<dbReference type="PANTHER" id="PTHR11895:SF169">
    <property type="entry name" value="GLUTAMYL-TRNA(GLN) AMIDOTRANSFERASE"/>
    <property type="match status" value="1"/>
</dbReference>
<proteinExistence type="predicted"/>
<organism evidence="3 4">
    <name type="scientific">Mycolicibacterium aubagnense</name>
    <dbReference type="NCBI Taxonomy" id="319707"/>
    <lineage>
        <taxon>Bacteria</taxon>
        <taxon>Bacillati</taxon>
        <taxon>Actinomycetota</taxon>
        <taxon>Actinomycetes</taxon>
        <taxon>Mycobacteriales</taxon>
        <taxon>Mycobacteriaceae</taxon>
        <taxon>Mycolicibacterium</taxon>
    </lineage>
</organism>
<dbReference type="PANTHER" id="PTHR11895">
    <property type="entry name" value="TRANSAMIDASE"/>
    <property type="match status" value="1"/>
</dbReference>